<evidence type="ECO:0000313" key="1">
    <source>
        <dbReference type="EMBL" id="MBX43724.1"/>
    </source>
</evidence>
<name>A0A2P2NMU8_RHIMU</name>
<reference evidence="1" key="1">
    <citation type="submission" date="2018-02" db="EMBL/GenBank/DDBJ databases">
        <title>Rhizophora mucronata_Transcriptome.</title>
        <authorList>
            <person name="Meera S.P."/>
            <person name="Sreeshan A."/>
            <person name="Augustine A."/>
        </authorList>
    </citation>
    <scope>NUCLEOTIDE SEQUENCE</scope>
    <source>
        <tissue evidence="1">Leaf</tissue>
    </source>
</reference>
<sequence>MHNQYNKPIIKPIIKQCTLFSFFPHE</sequence>
<accession>A0A2P2NMU8</accession>
<protein>
    <submittedName>
        <fullName evidence="1">Uncharacterized protein</fullName>
    </submittedName>
</protein>
<dbReference type="EMBL" id="GGEC01063240">
    <property type="protein sequence ID" value="MBX43724.1"/>
    <property type="molecule type" value="Transcribed_RNA"/>
</dbReference>
<organism evidence="1">
    <name type="scientific">Rhizophora mucronata</name>
    <name type="common">Asiatic mangrove</name>
    <dbReference type="NCBI Taxonomy" id="61149"/>
    <lineage>
        <taxon>Eukaryota</taxon>
        <taxon>Viridiplantae</taxon>
        <taxon>Streptophyta</taxon>
        <taxon>Embryophyta</taxon>
        <taxon>Tracheophyta</taxon>
        <taxon>Spermatophyta</taxon>
        <taxon>Magnoliopsida</taxon>
        <taxon>eudicotyledons</taxon>
        <taxon>Gunneridae</taxon>
        <taxon>Pentapetalae</taxon>
        <taxon>rosids</taxon>
        <taxon>fabids</taxon>
        <taxon>Malpighiales</taxon>
        <taxon>Rhizophoraceae</taxon>
        <taxon>Rhizophora</taxon>
    </lineage>
</organism>
<proteinExistence type="predicted"/>
<dbReference type="AlphaFoldDB" id="A0A2P2NMU8"/>